<evidence type="ECO:0000256" key="3">
    <source>
        <dbReference type="ARBA" id="ARBA00023015"/>
    </source>
</evidence>
<keyword evidence="3" id="KW-0805">Transcription regulation</keyword>
<dbReference type="GO" id="GO:0006355">
    <property type="term" value="P:regulation of DNA-templated transcription"/>
    <property type="evidence" value="ECO:0007669"/>
    <property type="project" value="InterPro"/>
</dbReference>
<dbReference type="AlphaFoldDB" id="A0A5E6ZQF6"/>
<sequence length="101" mass="11474">MTTLLPAEPAAKDRSKPVPINMRVDFRKRDLIDVAAAISGSDRTSFILDAACKKAEEVILDQRLFVLANHEFDAFEQALESNPLRSNECLHRLLERPPRWS</sequence>
<name>A0A5E6ZQF6_PSEFL</name>
<evidence type="ECO:0000313" key="8">
    <source>
        <dbReference type="Proteomes" id="UP000381093"/>
    </source>
</evidence>
<dbReference type="Proteomes" id="UP000381093">
    <property type="component" value="Unassembled WGS sequence"/>
</dbReference>
<dbReference type="Gene3D" id="1.20.5.780">
    <property type="entry name" value="Single helix bin"/>
    <property type="match status" value="1"/>
</dbReference>
<organism evidence="7 8">
    <name type="scientific">Pseudomonas fluorescens</name>
    <dbReference type="NCBI Taxonomy" id="294"/>
    <lineage>
        <taxon>Bacteria</taxon>
        <taxon>Pseudomonadati</taxon>
        <taxon>Pseudomonadota</taxon>
        <taxon>Gammaproteobacteria</taxon>
        <taxon>Pseudomonadales</taxon>
        <taxon>Pseudomonadaceae</taxon>
        <taxon>Pseudomonas</taxon>
    </lineage>
</organism>
<dbReference type="InterPro" id="IPR010985">
    <property type="entry name" value="Ribbon_hlx_hlx"/>
</dbReference>
<keyword evidence="2" id="KW-1277">Toxin-antitoxin system</keyword>
<evidence type="ECO:0000256" key="1">
    <source>
        <dbReference type="ARBA" id="ARBA00022491"/>
    </source>
</evidence>
<evidence type="ECO:0000256" key="4">
    <source>
        <dbReference type="ARBA" id="ARBA00023125"/>
    </source>
</evidence>
<dbReference type="GO" id="GO:0003677">
    <property type="term" value="F:DNA binding"/>
    <property type="evidence" value="ECO:0007669"/>
    <property type="project" value="UniProtKB-KW"/>
</dbReference>
<proteinExistence type="inferred from homology"/>
<dbReference type="EMBL" id="CABVHW010000001">
    <property type="protein sequence ID" value="VVN68518.1"/>
    <property type="molecule type" value="Genomic_DNA"/>
</dbReference>
<accession>A0A5E6ZQF6</accession>
<keyword evidence="5" id="KW-0804">Transcription</keyword>
<reference evidence="7 8" key="1">
    <citation type="submission" date="2019-09" db="EMBL/GenBank/DDBJ databases">
        <authorList>
            <person name="Chandra G."/>
            <person name="Truman W A."/>
        </authorList>
    </citation>
    <scope>NUCLEOTIDE SEQUENCE [LARGE SCALE GENOMIC DNA]</scope>
    <source>
        <strain evidence="7">PS710</strain>
    </source>
</reference>
<gene>
    <name evidence="7" type="ORF">PS710_00264</name>
</gene>
<evidence type="ECO:0000313" key="7">
    <source>
        <dbReference type="EMBL" id="VVN68518.1"/>
    </source>
</evidence>
<dbReference type="InterPro" id="IPR014795">
    <property type="entry name" value="TacA_1-like"/>
</dbReference>
<dbReference type="SUPFAM" id="SSF47598">
    <property type="entry name" value="Ribbon-helix-helix"/>
    <property type="match status" value="1"/>
</dbReference>
<dbReference type="RefSeq" id="WP_150762814.1">
    <property type="nucleotide sequence ID" value="NZ_CABVHW010000001.1"/>
</dbReference>
<dbReference type="PANTHER" id="PTHR35401">
    <property type="entry name" value="COPG FAMILY HELIX-TURN-HELIX PROTEIN-RELATED-RELATED"/>
    <property type="match status" value="1"/>
</dbReference>
<evidence type="ECO:0000256" key="6">
    <source>
        <dbReference type="ARBA" id="ARBA00049988"/>
    </source>
</evidence>
<protein>
    <recommendedName>
        <fullName evidence="9">DUF1778 domain-containing protein</fullName>
    </recommendedName>
</protein>
<evidence type="ECO:0000256" key="5">
    <source>
        <dbReference type="ARBA" id="ARBA00023163"/>
    </source>
</evidence>
<comment type="similarity">
    <text evidence="6">Belongs to the TacA antitoxin family.</text>
</comment>
<evidence type="ECO:0000256" key="2">
    <source>
        <dbReference type="ARBA" id="ARBA00022649"/>
    </source>
</evidence>
<dbReference type="PANTHER" id="PTHR35401:SF1">
    <property type="entry name" value="CYTOPLASMIC PROTEIN"/>
    <property type="match status" value="1"/>
</dbReference>
<dbReference type="Pfam" id="PF08681">
    <property type="entry name" value="TacA1"/>
    <property type="match status" value="1"/>
</dbReference>
<evidence type="ECO:0008006" key="9">
    <source>
        <dbReference type="Google" id="ProtNLM"/>
    </source>
</evidence>
<keyword evidence="4" id="KW-0238">DNA-binding</keyword>
<keyword evidence="1" id="KW-0678">Repressor</keyword>